<evidence type="ECO:0000256" key="1">
    <source>
        <dbReference type="SAM" id="SignalP"/>
    </source>
</evidence>
<dbReference type="Proteomes" id="UP000050741">
    <property type="component" value="Unassembled WGS sequence"/>
</dbReference>
<protein>
    <submittedName>
        <fullName evidence="3">Secreted protein</fullName>
    </submittedName>
</protein>
<sequence length="69" mass="7937">MKFVAAASLVILCVVCTARRAPMRLLEPNKYLIKRNFVTGSYHYKNLSRITEPQPVRRLRLMVTLSEAT</sequence>
<feature type="chain" id="PRO_5008147531" evidence="1">
    <location>
        <begin position="19"/>
        <end position="69"/>
    </location>
</feature>
<evidence type="ECO:0000313" key="3">
    <source>
        <dbReference type="WBParaSite" id="GPLIN_001163800"/>
    </source>
</evidence>
<feature type="signal peptide" evidence="1">
    <location>
        <begin position="1"/>
        <end position="18"/>
    </location>
</feature>
<organism evidence="2 3">
    <name type="scientific">Globodera pallida</name>
    <name type="common">Potato cyst nematode worm</name>
    <name type="synonym">Heterodera pallida</name>
    <dbReference type="NCBI Taxonomy" id="36090"/>
    <lineage>
        <taxon>Eukaryota</taxon>
        <taxon>Metazoa</taxon>
        <taxon>Ecdysozoa</taxon>
        <taxon>Nematoda</taxon>
        <taxon>Chromadorea</taxon>
        <taxon>Rhabditida</taxon>
        <taxon>Tylenchina</taxon>
        <taxon>Tylenchomorpha</taxon>
        <taxon>Tylenchoidea</taxon>
        <taxon>Heteroderidae</taxon>
        <taxon>Heteroderinae</taxon>
        <taxon>Globodera</taxon>
    </lineage>
</organism>
<reference evidence="3" key="2">
    <citation type="submission" date="2016-06" db="UniProtKB">
        <authorList>
            <consortium name="WormBaseParasite"/>
        </authorList>
    </citation>
    <scope>IDENTIFICATION</scope>
</reference>
<evidence type="ECO:0000313" key="2">
    <source>
        <dbReference type="Proteomes" id="UP000050741"/>
    </source>
</evidence>
<name>A0A183CFI3_GLOPA</name>
<keyword evidence="2" id="KW-1185">Reference proteome</keyword>
<reference evidence="2" key="1">
    <citation type="submission" date="2014-05" db="EMBL/GenBank/DDBJ databases">
        <title>The genome and life-stage specific transcriptomes of Globodera pallida elucidate key aspects of plant parasitism by a cyst nematode.</title>
        <authorList>
            <person name="Cotton J.A."/>
            <person name="Lilley C.J."/>
            <person name="Jones L.M."/>
            <person name="Kikuchi T."/>
            <person name="Reid A.J."/>
            <person name="Thorpe P."/>
            <person name="Tsai I.J."/>
            <person name="Beasley H."/>
            <person name="Blok V."/>
            <person name="Cock P.J.A."/>
            <person name="Van den Akker S.E."/>
            <person name="Holroyd N."/>
            <person name="Hunt M."/>
            <person name="Mantelin S."/>
            <person name="Naghra H."/>
            <person name="Pain A."/>
            <person name="Palomares-Rius J.E."/>
            <person name="Zarowiecki M."/>
            <person name="Berriman M."/>
            <person name="Jones J.T."/>
            <person name="Urwin P.E."/>
        </authorList>
    </citation>
    <scope>NUCLEOTIDE SEQUENCE [LARGE SCALE GENOMIC DNA]</scope>
    <source>
        <strain evidence="2">Lindley</strain>
    </source>
</reference>
<proteinExistence type="predicted"/>
<dbReference type="AlphaFoldDB" id="A0A183CFI3"/>
<keyword evidence="1" id="KW-0732">Signal</keyword>
<dbReference type="WBParaSite" id="GPLIN_001163800">
    <property type="protein sequence ID" value="GPLIN_001163800"/>
    <property type="gene ID" value="GPLIN_001163800"/>
</dbReference>
<accession>A0A183CFI3</accession>